<reference evidence="2" key="2">
    <citation type="submission" date="2016-02" db="EMBL/GenBank/DDBJ databases">
        <title>Genome sequencing of Aspergillus luchuensis NBRC 4314.</title>
        <authorList>
            <person name="Yamada O."/>
        </authorList>
    </citation>
    <scope>NUCLEOTIDE SEQUENCE [LARGE SCALE GENOMIC DNA]</scope>
    <source>
        <strain evidence="2">RIB 2604</strain>
    </source>
</reference>
<dbReference type="Proteomes" id="UP000075230">
    <property type="component" value="Unassembled WGS sequence"/>
</dbReference>
<gene>
    <name evidence="1" type="ORF">RIB2604_00800500</name>
</gene>
<organism evidence="1 2">
    <name type="scientific">Aspergillus kawachii</name>
    <name type="common">White koji mold</name>
    <name type="synonym">Aspergillus awamori var. kawachi</name>
    <dbReference type="NCBI Taxonomy" id="1069201"/>
    <lineage>
        <taxon>Eukaryota</taxon>
        <taxon>Fungi</taxon>
        <taxon>Dikarya</taxon>
        <taxon>Ascomycota</taxon>
        <taxon>Pezizomycotina</taxon>
        <taxon>Eurotiomycetes</taxon>
        <taxon>Eurotiomycetidae</taxon>
        <taxon>Eurotiales</taxon>
        <taxon>Aspergillaceae</taxon>
        <taxon>Aspergillus</taxon>
        <taxon>Aspergillus subgen. Circumdati</taxon>
    </lineage>
</organism>
<dbReference type="AlphaFoldDB" id="A0A146F363"/>
<protein>
    <submittedName>
        <fullName evidence="1">Sugar transporter</fullName>
    </submittedName>
</protein>
<proteinExistence type="predicted"/>
<dbReference type="EMBL" id="BCWF01000008">
    <property type="protein sequence ID" value="GAT20580.1"/>
    <property type="molecule type" value="Genomic_DNA"/>
</dbReference>
<evidence type="ECO:0000313" key="2">
    <source>
        <dbReference type="Proteomes" id="UP000075230"/>
    </source>
</evidence>
<name>A0A146F363_ASPKA</name>
<reference evidence="1 2" key="1">
    <citation type="journal article" date="2016" name="DNA Res.">
        <title>Genome sequence of Aspergillus luchuensis NBRC 4314.</title>
        <authorList>
            <person name="Yamada O."/>
            <person name="Machida M."/>
            <person name="Hosoyama A."/>
            <person name="Goto M."/>
            <person name="Takahashi T."/>
            <person name="Futagami T."/>
            <person name="Yamagata Y."/>
            <person name="Takeuchi M."/>
            <person name="Kobayashi T."/>
            <person name="Koike H."/>
            <person name="Abe K."/>
            <person name="Asai K."/>
            <person name="Arita M."/>
            <person name="Fujita N."/>
            <person name="Fukuda K."/>
            <person name="Higa K."/>
            <person name="Horikawa H."/>
            <person name="Ishikawa T."/>
            <person name="Jinno K."/>
            <person name="Kato Y."/>
            <person name="Kirimura K."/>
            <person name="Mizutani O."/>
            <person name="Nakasone K."/>
            <person name="Sano M."/>
            <person name="Shiraishi Y."/>
            <person name="Tsukahara M."/>
            <person name="Gomi K."/>
        </authorList>
    </citation>
    <scope>NUCLEOTIDE SEQUENCE [LARGE SCALE GENOMIC DNA]</scope>
    <source>
        <strain evidence="1 2">RIB 2604</strain>
    </source>
</reference>
<keyword evidence="1" id="KW-0762">Sugar transport</keyword>
<sequence>MPAHQRFQDSLRAISWPMTTGSAAGWACLRRDLYTYQDDNLHTGGWVSHMSWRNSSSQSSI</sequence>
<evidence type="ECO:0000313" key="1">
    <source>
        <dbReference type="EMBL" id="GAT20580.1"/>
    </source>
</evidence>
<comment type="caution">
    <text evidence="1">The sequence shown here is derived from an EMBL/GenBank/DDBJ whole genome shotgun (WGS) entry which is preliminary data.</text>
</comment>
<keyword evidence="1" id="KW-0813">Transport</keyword>
<accession>A0A146F363</accession>